<evidence type="ECO:0000256" key="4">
    <source>
        <dbReference type="ARBA" id="ARBA00029500"/>
    </source>
</evidence>
<dbReference type="SUPFAM" id="SSF55785">
    <property type="entry name" value="PYP-like sensor domain (PAS domain)"/>
    <property type="match status" value="1"/>
</dbReference>
<dbReference type="PROSITE" id="PS00676">
    <property type="entry name" value="SIGMA54_INTERACT_2"/>
    <property type="match status" value="1"/>
</dbReference>
<dbReference type="Pfam" id="PF18024">
    <property type="entry name" value="HTH_50"/>
    <property type="match status" value="1"/>
</dbReference>
<dbReference type="Pfam" id="PF08448">
    <property type="entry name" value="PAS_4"/>
    <property type="match status" value="1"/>
</dbReference>
<dbReference type="SUPFAM" id="SSF46689">
    <property type="entry name" value="Homeodomain-like"/>
    <property type="match status" value="1"/>
</dbReference>
<dbReference type="PROSITE" id="PS50045">
    <property type="entry name" value="SIGMA54_INTERACT_4"/>
    <property type="match status" value="1"/>
</dbReference>
<accession>A0ABT6N8R4</accession>
<gene>
    <name evidence="10" type="ORF">QE109_01515</name>
</gene>
<keyword evidence="2" id="KW-0058">Aromatic hydrocarbons catabolism</keyword>
<evidence type="ECO:0000256" key="2">
    <source>
        <dbReference type="ARBA" id="ARBA00022797"/>
    </source>
</evidence>
<proteinExistence type="predicted"/>
<dbReference type="Pfam" id="PF25601">
    <property type="entry name" value="AAA_lid_14"/>
    <property type="match status" value="1"/>
</dbReference>
<evidence type="ECO:0000259" key="7">
    <source>
        <dbReference type="PROSITE" id="PS50112"/>
    </source>
</evidence>
<feature type="domain" description="Sigma-54 factor interaction" evidence="6">
    <location>
        <begin position="191"/>
        <end position="420"/>
    </location>
</feature>
<evidence type="ECO:0000259" key="9">
    <source>
        <dbReference type="PROSITE" id="PS50931"/>
    </source>
</evidence>
<dbReference type="Proteomes" id="UP001158045">
    <property type="component" value="Unassembled WGS sequence"/>
</dbReference>
<dbReference type="EMBL" id="JARYZI010000001">
    <property type="protein sequence ID" value="MDH8676801.1"/>
    <property type="molecule type" value="Genomic_DNA"/>
</dbReference>
<sequence>MTDKEKIIALKAVVDSIKSHCVLGEKELMNQDILTYQKLYDELMTDYLDFREVSDHLFDGIYIADGEGRTVFVNEAYSRITGIDKSLIIGRTVKDITEEGKLFKGAVTMKVIASKSRVSSIGKSLLTNREHLVTGSPLLDEHGNVRMVVINNRDITELRALENEMSQLKVDKDRVDEEVKFLRKQLSSEVVISKDHEMKMVFEVMHAVAPTDVTVLITGESGTGKEIIADEIYKNSKRSDKPFIKINCAAIPAELLESELFGYEKGAFTDANKSGKIGLFELAHTGTLLLDEIGDMSLKLQSKLLRVLQSMEIVRIGGSVPIKLDVRIIASTNKDLHEEMKLGRFREDLYYRLNVIPIYLKPLRERKEDIILFARTFLERYNKKYGKKLLLDTSAETLLTAYHWPGNIREIENVFERIVVIHHEPIVQEQFLSNLLHLDMKDRRTVSSEGNLKNAIEQIEKQMIFEALERYGSINKAAKVLGLSQPGLSKKCKKYQIKCDRV</sequence>
<organism evidence="10 11">
    <name type="scientific">Fusibacter bizertensis</name>
    <dbReference type="NCBI Taxonomy" id="1488331"/>
    <lineage>
        <taxon>Bacteria</taxon>
        <taxon>Bacillati</taxon>
        <taxon>Bacillota</taxon>
        <taxon>Clostridia</taxon>
        <taxon>Eubacteriales</taxon>
        <taxon>Eubacteriales Family XII. Incertae Sedis</taxon>
        <taxon>Fusibacter</taxon>
    </lineage>
</organism>
<dbReference type="InterPro" id="IPR000847">
    <property type="entry name" value="LysR_HTH_N"/>
</dbReference>
<evidence type="ECO:0000259" key="6">
    <source>
        <dbReference type="PROSITE" id="PS50045"/>
    </source>
</evidence>
<evidence type="ECO:0000313" key="11">
    <source>
        <dbReference type="Proteomes" id="UP001158045"/>
    </source>
</evidence>
<dbReference type="Gene3D" id="1.10.8.60">
    <property type="match status" value="1"/>
</dbReference>
<dbReference type="Gene3D" id="3.40.50.300">
    <property type="entry name" value="P-loop containing nucleotide triphosphate hydrolases"/>
    <property type="match status" value="1"/>
</dbReference>
<dbReference type="RefSeq" id="WP_281092600.1">
    <property type="nucleotide sequence ID" value="NZ_JARYZI010000001.1"/>
</dbReference>
<comment type="caution">
    <text evidence="10">The sequence shown here is derived from an EMBL/GenBank/DDBJ whole genome shotgun (WGS) entry which is preliminary data.</text>
</comment>
<dbReference type="PROSITE" id="PS50931">
    <property type="entry name" value="HTH_LYSR"/>
    <property type="match status" value="1"/>
</dbReference>
<dbReference type="SMART" id="SM00382">
    <property type="entry name" value="AAA"/>
    <property type="match status" value="1"/>
</dbReference>
<dbReference type="InterPro" id="IPR000014">
    <property type="entry name" value="PAS"/>
</dbReference>
<protein>
    <recommendedName>
        <fullName evidence="4">HTH-type transcriptional regulatory protein TyrR</fullName>
    </recommendedName>
</protein>
<feature type="domain" description="HTH lysR-type" evidence="9">
    <location>
        <begin position="463"/>
        <end position="490"/>
    </location>
</feature>
<dbReference type="CDD" id="cd00130">
    <property type="entry name" value="PAS"/>
    <property type="match status" value="1"/>
</dbReference>
<dbReference type="InterPro" id="IPR025943">
    <property type="entry name" value="Sigma_54_int_dom_ATP-bd_2"/>
</dbReference>
<dbReference type="InterPro" id="IPR058031">
    <property type="entry name" value="AAA_lid_NorR"/>
</dbReference>
<feature type="coiled-coil region" evidence="5">
    <location>
        <begin position="151"/>
        <end position="185"/>
    </location>
</feature>
<dbReference type="CDD" id="cd00009">
    <property type="entry name" value="AAA"/>
    <property type="match status" value="1"/>
</dbReference>
<evidence type="ECO:0000256" key="1">
    <source>
        <dbReference type="ARBA" id="ARBA00022741"/>
    </source>
</evidence>
<keyword evidence="3" id="KW-0067">ATP-binding</keyword>
<evidence type="ECO:0000256" key="5">
    <source>
        <dbReference type="SAM" id="Coils"/>
    </source>
</evidence>
<dbReference type="InterPro" id="IPR035965">
    <property type="entry name" value="PAS-like_dom_sf"/>
</dbReference>
<keyword evidence="1" id="KW-0547">Nucleotide-binding</keyword>
<dbReference type="Gene3D" id="3.30.450.20">
    <property type="entry name" value="PAS domain"/>
    <property type="match status" value="1"/>
</dbReference>
<dbReference type="InterPro" id="IPR000700">
    <property type="entry name" value="PAS-assoc_C"/>
</dbReference>
<feature type="domain" description="PAS" evidence="7">
    <location>
        <begin position="46"/>
        <end position="98"/>
    </location>
</feature>
<keyword evidence="5" id="KW-0175">Coiled coil</keyword>
<reference evidence="10 11" key="1">
    <citation type="submission" date="2023-04" db="EMBL/GenBank/DDBJ databases">
        <title>Fusibacter bizertensis strain WBS, isolated from littoral bottom sediments of the Arctic seas - biochemical and genomic analysis.</title>
        <authorList>
            <person name="Brioukhanov A.L."/>
        </authorList>
    </citation>
    <scope>NUCLEOTIDE SEQUENCE [LARGE SCALE GENOMIC DNA]</scope>
    <source>
        <strain evidence="10 11">WBS</strain>
    </source>
</reference>
<dbReference type="InterPro" id="IPR027417">
    <property type="entry name" value="P-loop_NTPase"/>
</dbReference>
<dbReference type="PROSITE" id="PS50112">
    <property type="entry name" value="PAS"/>
    <property type="match status" value="1"/>
</dbReference>
<dbReference type="PROSITE" id="PS00675">
    <property type="entry name" value="SIGMA54_INTERACT_1"/>
    <property type="match status" value="1"/>
</dbReference>
<dbReference type="PROSITE" id="PS00018">
    <property type="entry name" value="EF_HAND_1"/>
    <property type="match status" value="1"/>
</dbReference>
<dbReference type="Pfam" id="PF00158">
    <property type="entry name" value="Sigma54_activat"/>
    <property type="match status" value="1"/>
</dbReference>
<evidence type="ECO:0000259" key="8">
    <source>
        <dbReference type="PROSITE" id="PS50113"/>
    </source>
</evidence>
<dbReference type="SUPFAM" id="SSF52540">
    <property type="entry name" value="P-loop containing nucleoside triphosphate hydrolases"/>
    <property type="match status" value="1"/>
</dbReference>
<dbReference type="InterPro" id="IPR030828">
    <property type="entry name" value="HTH_TyrR"/>
</dbReference>
<dbReference type="Gene3D" id="1.10.10.60">
    <property type="entry name" value="Homeodomain-like"/>
    <property type="match status" value="1"/>
</dbReference>
<feature type="domain" description="PAC" evidence="8">
    <location>
        <begin position="112"/>
        <end position="167"/>
    </location>
</feature>
<dbReference type="PANTHER" id="PTHR32071:SF57">
    <property type="entry name" value="C4-DICARBOXYLATE TRANSPORT TRANSCRIPTIONAL REGULATORY PROTEIN DCTD"/>
    <property type="match status" value="1"/>
</dbReference>
<dbReference type="InterPro" id="IPR009057">
    <property type="entry name" value="Homeodomain-like_sf"/>
</dbReference>
<dbReference type="InterPro" id="IPR003593">
    <property type="entry name" value="AAA+_ATPase"/>
</dbReference>
<dbReference type="PANTHER" id="PTHR32071">
    <property type="entry name" value="TRANSCRIPTIONAL REGULATORY PROTEIN"/>
    <property type="match status" value="1"/>
</dbReference>
<dbReference type="SMART" id="SM00091">
    <property type="entry name" value="PAS"/>
    <property type="match status" value="1"/>
</dbReference>
<dbReference type="InterPro" id="IPR018247">
    <property type="entry name" value="EF_Hand_1_Ca_BS"/>
</dbReference>
<name>A0ABT6N8R4_9FIRM</name>
<evidence type="ECO:0000313" key="10">
    <source>
        <dbReference type="EMBL" id="MDH8676801.1"/>
    </source>
</evidence>
<keyword evidence="11" id="KW-1185">Reference proteome</keyword>
<dbReference type="NCBIfam" id="TIGR00229">
    <property type="entry name" value="sensory_box"/>
    <property type="match status" value="1"/>
</dbReference>
<dbReference type="InterPro" id="IPR013656">
    <property type="entry name" value="PAS_4"/>
</dbReference>
<dbReference type="InterPro" id="IPR002078">
    <property type="entry name" value="Sigma_54_int"/>
</dbReference>
<dbReference type="PROSITE" id="PS50113">
    <property type="entry name" value="PAC"/>
    <property type="match status" value="1"/>
</dbReference>
<dbReference type="InterPro" id="IPR025662">
    <property type="entry name" value="Sigma_54_int_dom_ATP-bd_1"/>
</dbReference>
<evidence type="ECO:0000256" key="3">
    <source>
        <dbReference type="ARBA" id="ARBA00022840"/>
    </source>
</evidence>